<organism evidence="9 10">
    <name type="scientific">Diabrotica virgifera virgifera</name>
    <name type="common">western corn rootworm</name>
    <dbReference type="NCBI Taxonomy" id="50390"/>
    <lineage>
        <taxon>Eukaryota</taxon>
        <taxon>Metazoa</taxon>
        <taxon>Ecdysozoa</taxon>
        <taxon>Arthropoda</taxon>
        <taxon>Hexapoda</taxon>
        <taxon>Insecta</taxon>
        <taxon>Pterygota</taxon>
        <taxon>Neoptera</taxon>
        <taxon>Endopterygota</taxon>
        <taxon>Coleoptera</taxon>
        <taxon>Polyphaga</taxon>
        <taxon>Cucujiformia</taxon>
        <taxon>Chrysomeloidea</taxon>
        <taxon>Chrysomelidae</taxon>
        <taxon>Galerucinae</taxon>
        <taxon>Diabroticina</taxon>
        <taxon>Diabroticites</taxon>
        <taxon>Diabrotica</taxon>
    </lineage>
</organism>
<sequence length="286" mass="33369">MLIYKVCVILLLNMVFLKGIASKSTEEKKSEVNFPNPEKDEIYFEGDIILPEKSLRNGIVGDTYRWDKGIIPFMLTGDYTKIQKRVLFRAVATFHKYTCIKFIRRKIGHNDYFKIVDESPGCFSGVGRLSYGKNKMNLGKDCFTKIGIIIHELMHIIGFWHEHSRSDRDQFVDIFKENIIAGEENNFVKQNTTINFNQTYDYESVMHYFSNEYSKNDNYTIVPKNESFIDIIGQRHGLSKIDITKVNLMYNCSEKTDAIVNDTRQIYVASEEEYKTYLSPDDLLFL</sequence>
<dbReference type="RefSeq" id="XP_050499010.1">
    <property type="nucleotide sequence ID" value="XM_050643053.1"/>
</dbReference>
<evidence type="ECO:0000256" key="4">
    <source>
        <dbReference type="ARBA" id="ARBA00022833"/>
    </source>
</evidence>
<dbReference type="InterPro" id="IPR001506">
    <property type="entry name" value="Peptidase_M12A"/>
</dbReference>
<dbReference type="EC" id="3.4.24.-" evidence="7"/>
<evidence type="ECO:0000313" key="10">
    <source>
        <dbReference type="Proteomes" id="UP001652700"/>
    </source>
</evidence>
<evidence type="ECO:0000313" key="9">
    <source>
        <dbReference type="EnsemblMetazoa" id="XP_050499010.1"/>
    </source>
</evidence>
<keyword evidence="1 6" id="KW-0645">Protease</keyword>
<evidence type="ECO:0000256" key="2">
    <source>
        <dbReference type="ARBA" id="ARBA00022723"/>
    </source>
</evidence>
<dbReference type="EnsemblMetazoa" id="XM_050643053.1">
    <property type="protein sequence ID" value="XP_050499010.1"/>
    <property type="gene ID" value="LOC126879791"/>
</dbReference>
<evidence type="ECO:0000256" key="3">
    <source>
        <dbReference type="ARBA" id="ARBA00022801"/>
    </source>
</evidence>
<feature type="active site" evidence="6">
    <location>
        <position position="152"/>
    </location>
</feature>
<feature type="binding site" evidence="6">
    <location>
        <position position="151"/>
    </location>
    <ligand>
        <name>Zn(2+)</name>
        <dbReference type="ChEBI" id="CHEBI:29105"/>
        <note>catalytic</note>
    </ligand>
</feature>
<feature type="chain" id="PRO_5044969921" description="Metalloendopeptidase" evidence="7">
    <location>
        <begin position="23"/>
        <end position="286"/>
    </location>
</feature>
<feature type="binding site" evidence="6">
    <location>
        <position position="161"/>
    </location>
    <ligand>
        <name>Zn(2+)</name>
        <dbReference type="ChEBI" id="CHEBI:29105"/>
        <note>catalytic</note>
    </ligand>
</feature>
<accession>A0ABM5JM53</accession>
<keyword evidence="4 6" id="KW-0862">Zinc</keyword>
<protein>
    <recommendedName>
        <fullName evidence="7">Metalloendopeptidase</fullName>
        <ecNumber evidence="7">3.4.24.-</ecNumber>
    </recommendedName>
</protein>
<dbReference type="CDD" id="cd04280">
    <property type="entry name" value="ZnMc_astacin_like"/>
    <property type="match status" value="1"/>
</dbReference>
<dbReference type="PROSITE" id="PS51864">
    <property type="entry name" value="ASTACIN"/>
    <property type="match status" value="1"/>
</dbReference>
<dbReference type="SUPFAM" id="SSF55486">
    <property type="entry name" value="Metalloproteases ('zincins'), catalytic domain"/>
    <property type="match status" value="1"/>
</dbReference>
<reference evidence="9" key="1">
    <citation type="submission" date="2025-05" db="UniProtKB">
        <authorList>
            <consortium name="EnsemblMetazoa"/>
        </authorList>
    </citation>
    <scope>IDENTIFICATION</scope>
</reference>
<dbReference type="PRINTS" id="PR00480">
    <property type="entry name" value="ASTACIN"/>
</dbReference>
<dbReference type="Pfam" id="PF01400">
    <property type="entry name" value="Astacin"/>
    <property type="match status" value="1"/>
</dbReference>
<proteinExistence type="predicted"/>
<dbReference type="GeneID" id="126879791"/>
<keyword evidence="3 6" id="KW-0378">Hydrolase</keyword>
<keyword evidence="5 6" id="KW-0482">Metalloprotease</keyword>
<dbReference type="InterPro" id="IPR024079">
    <property type="entry name" value="MetalloPept_cat_dom_sf"/>
</dbReference>
<dbReference type="PANTHER" id="PTHR10127">
    <property type="entry name" value="DISCOIDIN, CUB, EGF, LAMININ , AND ZINC METALLOPROTEASE DOMAIN CONTAINING"/>
    <property type="match status" value="1"/>
</dbReference>
<dbReference type="InterPro" id="IPR034035">
    <property type="entry name" value="Astacin-like_dom"/>
</dbReference>
<feature type="signal peptide" evidence="7">
    <location>
        <begin position="1"/>
        <end position="22"/>
    </location>
</feature>
<keyword evidence="2 6" id="KW-0479">Metal-binding</keyword>
<comment type="cofactor">
    <cofactor evidence="6 7">
        <name>Zn(2+)</name>
        <dbReference type="ChEBI" id="CHEBI:29105"/>
    </cofactor>
    <text evidence="6 7">Binds 1 zinc ion per subunit.</text>
</comment>
<dbReference type="InterPro" id="IPR006026">
    <property type="entry name" value="Peptidase_Metallo"/>
</dbReference>
<dbReference type="Proteomes" id="UP001652700">
    <property type="component" value="Unplaced"/>
</dbReference>
<evidence type="ECO:0000256" key="7">
    <source>
        <dbReference type="RuleBase" id="RU361183"/>
    </source>
</evidence>
<dbReference type="SMART" id="SM00235">
    <property type="entry name" value="ZnMc"/>
    <property type="match status" value="1"/>
</dbReference>
<dbReference type="Gene3D" id="3.40.390.10">
    <property type="entry name" value="Collagenase (Catalytic Domain)"/>
    <property type="match status" value="1"/>
</dbReference>
<keyword evidence="10" id="KW-1185">Reference proteome</keyword>
<comment type="caution">
    <text evidence="6">Lacks conserved residue(s) required for the propagation of feature annotation.</text>
</comment>
<keyword evidence="7" id="KW-0732">Signal</keyword>
<evidence type="ECO:0000256" key="1">
    <source>
        <dbReference type="ARBA" id="ARBA00022670"/>
    </source>
</evidence>
<name>A0ABM5JM53_DIAVI</name>
<feature type="domain" description="Peptidase M12A" evidence="8">
    <location>
        <begin position="57"/>
        <end position="253"/>
    </location>
</feature>
<evidence type="ECO:0000256" key="5">
    <source>
        <dbReference type="ARBA" id="ARBA00023049"/>
    </source>
</evidence>
<dbReference type="PANTHER" id="PTHR10127:SF780">
    <property type="entry name" value="METALLOENDOPEPTIDASE"/>
    <property type="match status" value="1"/>
</dbReference>
<feature type="binding site" evidence="6">
    <location>
        <position position="155"/>
    </location>
    <ligand>
        <name>Zn(2+)</name>
        <dbReference type="ChEBI" id="CHEBI:29105"/>
        <note>catalytic</note>
    </ligand>
</feature>
<evidence type="ECO:0000259" key="8">
    <source>
        <dbReference type="PROSITE" id="PS51864"/>
    </source>
</evidence>
<evidence type="ECO:0000256" key="6">
    <source>
        <dbReference type="PROSITE-ProRule" id="PRU01211"/>
    </source>
</evidence>